<accession>A0A9D4G8K0</accession>
<dbReference type="Gene3D" id="3.20.110.10">
    <property type="entry name" value="Glycoside hydrolase 38, N terminal domain"/>
    <property type="match status" value="1"/>
</dbReference>
<keyword evidence="1" id="KW-0472">Membrane</keyword>
<proteinExistence type="predicted"/>
<dbReference type="EMBL" id="JAIWYP010000006">
    <property type="protein sequence ID" value="KAH3810540.1"/>
    <property type="molecule type" value="Genomic_DNA"/>
</dbReference>
<protein>
    <submittedName>
        <fullName evidence="2">Uncharacterized protein</fullName>
    </submittedName>
</protein>
<evidence type="ECO:0000256" key="1">
    <source>
        <dbReference type="SAM" id="Phobius"/>
    </source>
</evidence>
<keyword evidence="1" id="KW-0812">Transmembrane</keyword>
<name>A0A9D4G8K0_DREPO</name>
<dbReference type="Proteomes" id="UP000828390">
    <property type="component" value="Unassembled WGS sequence"/>
</dbReference>
<sequence>MRRQIPWRKLKVAVFILVAALIAHSLWMMTEIYKTATPQSGDYILKSHENILPHFEKVKVVRTKDVCHRIKPWTGKLSTFDLPAETDYTLDANGRYKIPTEFYDADENTATRDEQVNVILVPFSHADPGYGMTFEGYYTQRFSRKYMNLCVK</sequence>
<evidence type="ECO:0000313" key="3">
    <source>
        <dbReference type="Proteomes" id="UP000828390"/>
    </source>
</evidence>
<keyword evidence="1" id="KW-1133">Transmembrane helix</keyword>
<organism evidence="2 3">
    <name type="scientific">Dreissena polymorpha</name>
    <name type="common">Zebra mussel</name>
    <name type="synonym">Mytilus polymorpha</name>
    <dbReference type="NCBI Taxonomy" id="45954"/>
    <lineage>
        <taxon>Eukaryota</taxon>
        <taxon>Metazoa</taxon>
        <taxon>Spiralia</taxon>
        <taxon>Lophotrochozoa</taxon>
        <taxon>Mollusca</taxon>
        <taxon>Bivalvia</taxon>
        <taxon>Autobranchia</taxon>
        <taxon>Heteroconchia</taxon>
        <taxon>Euheterodonta</taxon>
        <taxon>Imparidentia</taxon>
        <taxon>Neoheterodontei</taxon>
        <taxon>Myida</taxon>
        <taxon>Dreissenoidea</taxon>
        <taxon>Dreissenidae</taxon>
        <taxon>Dreissena</taxon>
    </lineage>
</organism>
<keyword evidence="3" id="KW-1185">Reference proteome</keyword>
<feature type="transmembrane region" description="Helical" evidence="1">
    <location>
        <begin position="12"/>
        <end position="30"/>
    </location>
</feature>
<reference evidence="2" key="2">
    <citation type="submission" date="2020-11" db="EMBL/GenBank/DDBJ databases">
        <authorList>
            <person name="McCartney M.A."/>
            <person name="Auch B."/>
            <person name="Kono T."/>
            <person name="Mallez S."/>
            <person name="Becker A."/>
            <person name="Gohl D.M."/>
            <person name="Silverstein K.A.T."/>
            <person name="Koren S."/>
            <person name="Bechman K.B."/>
            <person name="Herman A."/>
            <person name="Abrahante J.E."/>
            <person name="Garbe J."/>
        </authorList>
    </citation>
    <scope>NUCLEOTIDE SEQUENCE</scope>
    <source>
        <strain evidence="2">Duluth1</strain>
        <tissue evidence="2">Whole animal</tissue>
    </source>
</reference>
<dbReference type="AlphaFoldDB" id="A0A9D4G8K0"/>
<evidence type="ECO:0000313" key="2">
    <source>
        <dbReference type="EMBL" id="KAH3810540.1"/>
    </source>
</evidence>
<dbReference type="InterPro" id="IPR027291">
    <property type="entry name" value="Glyco_hydro_38_N_sf"/>
</dbReference>
<reference evidence="2" key="1">
    <citation type="journal article" date="2019" name="bioRxiv">
        <title>The Genome of the Zebra Mussel, Dreissena polymorpha: A Resource for Invasive Species Research.</title>
        <authorList>
            <person name="McCartney M.A."/>
            <person name="Auch B."/>
            <person name="Kono T."/>
            <person name="Mallez S."/>
            <person name="Zhang Y."/>
            <person name="Obille A."/>
            <person name="Becker A."/>
            <person name="Abrahante J.E."/>
            <person name="Garbe J."/>
            <person name="Badalamenti J.P."/>
            <person name="Herman A."/>
            <person name="Mangelson H."/>
            <person name="Liachko I."/>
            <person name="Sullivan S."/>
            <person name="Sone E.D."/>
            <person name="Koren S."/>
            <person name="Silverstein K.A.T."/>
            <person name="Beckman K.B."/>
            <person name="Gohl D.M."/>
        </authorList>
    </citation>
    <scope>NUCLEOTIDE SEQUENCE</scope>
    <source>
        <strain evidence="2">Duluth1</strain>
        <tissue evidence="2">Whole animal</tissue>
    </source>
</reference>
<gene>
    <name evidence="2" type="ORF">DPMN_138934</name>
</gene>
<comment type="caution">
    <text evidence="2">The sequence shown here is derived from an EMBL/GenBank/DDBJ whole genome shotgun (WGS) entry which is preliminary data.</text>
</comment>